<feature type="non-terminal residue" evidence="1">
    <location>
        <position position="152"/>
    </location>
</feature>
<proteinExistence type="predicted"/>
<accession>A0ACA9M692</accession>
<comment type="caution">
    <text evidence="1">The sequence shown here is derived from an EMBL/GenBank/DDBJ whole genome shotgun (WGS) entry which is preliminary data.</text>
</comment>
<dbReference type="Proteomes" id="UP000789860">
    <property type="component" value="Unassembled WGS sequence"/>
</dbReference>
<protein>
    <submittedName>
        <fullName evidence="1">11491_t:CDS:1</fullName>
    </submittedName>
</protein>
<evidence type="ECO:0000313" key="1">
    <source>
        <dbReference type="EMBL" id="CAG8568734.1"/>
    </source>
</evidence>
<name>A0ACA9M692_9GLOM</name>
<dbReference type="EMBL" id="CAJVPM010009952">
    <property type="protein sequence ID" value="CAG8568734.1"/>
    <property type="molecule type" value="Genomic_DNA"/>
</dbReference>
<organism evidence="1 2">
    <name type="scientific">Scutellospora calospora</name>
    <dbReference type="NCBI Taxonomy" id="85575"/>
    <lineage>
        <taxon>Eukaryota</taxon>
        <taxon>Fungi</taxon>
        <taxon>Fungi incertae sedis</taxon>
        <taxon>Mucoromycota</taxon>
        <taxon>Glomeromycotina</taxon>
        <taxon>Glomeromycetes</taxon>
        <taxon>Diversisporales</taxon>
        <taxon>Gigasporaceae</taxon>
        <taxon>Scutellospora</taxon>
    </lineage>
</organism>
<gene>
    <name evidence="1" type="ORF">SCALOS_LOCUS5773</name>
</gene>
<keyword evidence="2" id="KW-1185">Reference proteome</keyword>
<evidence type="ECO:0000313" key="2">
    <source>
        <dbReference type="Proteomes" id="UP000789860"/>
    </source>
</evidence>
<sequence length="152" mass="17529">MLQGINITNNKFILLSSNVLISISKVYSLPTQFLYNRFDVNRVEKFANSVSSQSSDEISKTISKKYKTLQKIINEISSVDEFNYNINNNSCIIGIQNPIERRLKDCSKSKRIANTLEKSDTKMNYEDSNYEELLATSTSYEYVREILNIEKS</sequence>
<reference evidence="1" key="1">
    <citation type="submission" date="2021-06" db="EMBL/GenBank/DDBJ databases">
        <authorList>
            <person name="Kallberg Y."/>
            <person name="Tangrot J."/>
            <person name="Rosling A."/>
        </authorList>
    </citation>
    <scope>NUCLEOTIDE SEQUENCE</scope>
    <source>
        <strain evidence="1">AU212A</strain>
    </source>
</reference>